<name>A0ABT8ZXA6_9SPHN</name>
<dbReference type="SUPFAM" id="SSF51735">
    <property type="entry name" value="NAD(P)-binding Rossmann-fold domains"/>
    <property type="match status" value="1"/>
</dbReference>
<proteinExistence type="predicted"/>
<evidence type="ECO:0000313" key="5">
    <source>
        <dbReference type="EMBL" id="MDO7842204.1"/>
    </source>
</evidence>
<dbReference type="PANTHER" id="PTHR43060">
    <property type="entry name" value="3-HYDROXYISOBUTYRATE DEHYDROGENASE-LIKE 1, MITOCHONDRIAL-RELATED"/>
    <property type="match status" value="1"/>
</dbReference>
<evidence type="ECO:0000256" key="1">
    <source>
        <dbReference type="ARBA" id="ARBA00023002"/>
    </source>
</evidence>
<dbReference type="Gene3D" id="1.10.1040.10">
    <property type="entry name" value="N-(1-d-carboxylethyl)-l-norvaline Dehydrogenase, domain 2"/>
    <property type="match status" value="1"/>
</dbReference>
<keyword evidence="6" id="KW-1185">Reference proteome</keyword>
<evidence type="ECO:0000259" key="3">
    <source>
        <dbReference type="Pfam" id="PF03446"/>
    </source>
</evidence>
<dbReference type="InterPro" id="IPR006115">
    <property type="entry name" value="6PGDH_NADP-bd"/>
</dbReference>
<dbReference type="InterPro" id="IPR029154">
    <property type="entry name" value="HIBADH-like_NADP-bd"/>
</dbReference>
<dbReference type="EMBL" id="JAUQSZ010000004">
    <property type="protein sequence ID" value="MDO7842204.1"/>
    <property type="molecule type" value="Genomic_DNA"/>
</dbReference>
<dbReference type="PIRSF" id="PIRSF000103">
    <property type="entry name" value="HIBADH"/>
    <property type="match status" value="1"/>
</dbReference>
<gene>
    <name evidence="5" type="ORF">Q5H94_07690</name>
</gene>
<dbReference type="InterPro" id="IPR013328">
    <property type="entry name" value="6PGD_dom2"/>
</dbReference>
<reference evidence="5" key="1">
    <citation type="submission" date="2023-07" db="EMBL/GenBank/DDBJ databases">
        <authorList>
            <person name="Kim M.K."/>
        </authorList>
    </citation>
    <scope>NUCLEOTIDE SEQUENCE</scope>
    <source>
        <strain evidence="5">CA1-15</strain>
    </source>
</reference>
<dbReference type="Pfam" id="PF14833">
    <property type="entry name" value="NAD_binding_11"/>
    <property type="match status" value="1"/>
</dbReference>
<dbReference type="InterPro" id="IPR008927">
    <property type="entry name" value="6-PGluconate_DH-like_C_sf"/>
</dbReference>
<evidence type="ECO:0000256" key="2">
    <source>
        <dbReference type="ARBA" id="ARBA00023027"/>
    </source>
</evidence>
<organism evidence="5 6">
    <name type="scientific">Sphingomonas immobilis</name>
    <dbReference type="NCBI Taxonomy" id="3063997"/>
    <lineage>
        <taxon>Bacteria</taxon>
        <taxon>Pseudomonadati</taxon>
        <taxon>Pseudomonadota</taxon>
        <taxon>Alphaproteobacteria</taxon>
        <taxon>Sphingomonadales</taxon>
        <taxon>Sphingomonadaceae</taxon>
        <taxon>Sphingomonas</taxon>
    </lineage>
</organism>
<dbReference type="RefSeq" id="WP_304560671.1">
    <property type="nucleotide sequence ID" value="NZ_JAUQSZ010000004.1"/>
</dbReference>
<dbReference type="InterPro" id="IPR036291">
    <property type="entry name" value="NAD(P)-bd_dom_sf"/>
</dbReference>
<sequence length="274" mass="26943">MAGPKIGFVGLGNQGAPIAARIAAAGHPLHLWARRPETLADFPGQASIAESLPALAAAVDILCICVVDDAGVIAVCDTALPAMRAGATIAILSTVSPETCRAIAARAAGGGVTVIDAPVSGGAAVARAGTMAVMLGGPQAACDAVRPVFESFATLIERLGAVGAGQAAKIVNNALLTAQLMLAHEAQAAGAALGLDTAALARVIAASSGRSYAYELRASLPSLAAFENGARLLAKDLALFERLVAGAGASAPAIAGDGRAFLRLASSPAPGEPA</sequence>
<protein>
    <submittedName>
        <fullName evidence="5">NAD(P)-binding domain-containing protein</fullName>
    </submittedName>
</protein>
<dbReference type="Proteomes" id="UP001176468">
    <property type="component" value="Unassembled WGS sequence"/>
</dbReference>
<feature type="domain" description="6-phosphogluconate dehydrogenase NADP-binding" evidence="3">
    <location>
        <begin position="5"/>
        <end position="156"/>
    </location>
</feature>
<dbReference type="SUPFAM" id="SSF48179">
    <property type="entry name" value="6-phosphogluconate dehydrogenase C-terminal domain-like"/>
    <property type="match status" value="1"/>
</dbReference>
<dbReference type="InterPro" id="IPR015815">
    <property type="entry name" value="HIBADH-related"/>
</dbReference>
<keyword evidence="2" id="KW-0520">NAD</keyword>
<dbReference type="Pfam" id="PF03446">
    <property type="entry name" value="NAD_binding_2"/>
    <property type="match status" value="1"/>
</dbReference>
<accession>A0ABT8ZXA6</accession>
<comment type="caution">
    <text evidence="5">The sequence shown here is derived from an EMBL/GenBank/DDBJ whole genome shotgun (WGS) entry which is preliminary data.</text>
</comment>
<evidence type="ECO:0000313" key="6">
    <source>
        <dbReference type="Proteomes" id="UP001176468"/>
    </source>
</evidence>
<feature type="domain" description="3-hydroxyisobutyrate dehydrogenase-like NAD-binding" evidence="4">
    <location>
        <begin position="163"/>
        <end position="255"/>
    </location>
</feature>
<evidence type="ECO:0000259" key="4">
    <source>
        <dbReference type="Pfam" id="PF14833"/>
    </source>
</evidence>
<dbReference type="PANTHER" id="PTHR43060:SF15">
    <property type="entry name" value="3-HYDROXYISOBUTYRATE DEHYDROGENASE-LIKE 1, MITOCHONDRIAL-RELATED"/>
    <property type="match status" value="1"/>
</dbReference>
<keyword evidence="1" id="KW-0560">Oxidoreductase</keyword>
<dbReference type="Gene3D" id="3.40.50.720">
    <property type="entry name" value="NAD(P)-binding Rossmann-like Domain"/>
    <property type="match status" value="1"/>
</dbReference>